<dbReference type="CDD" id="cd17125">
    <property type="entry name" value="Ubl_TECRL"/>
    <property type="match status" value="1"/>
</dbReference>
<evidence type="ECO:0000256" key="4">
    <source>
        <dbReference type="ARBA" id="ARBA00022692"/>
    </source>
</evidence>
<evidence type="ECO:0000313" key="14">
    <source>
        <dbReference type="Ensembl" id="ENSOCUP00000045188.1"/>
    </source>
</evidence>
<dbReference type="Proteomes" id="UP000001811">
    <property type="component" value="Chromosome 15"/>
</dbReference>
<dbReference type="EMBL" id="AAGW02023279">
    <property type="status" value="NOT_ANNOTATED_CDS"/>
    <property type="molecule type" value="Genomic_DNA"/>
</dbReference>
<name>A0A5F9DIH3_RABIT</name>
<dbReference type="Pfam" id="PF21696">
    <property type="entry name" value="TECR_N"/>
    <property type="match status" value="1"/>
</dbReference>
<evidence type="ECO:0000313" key="15">
    <source>
        <dbReference type="Proteomes" id="UP000001811"/>
    </source>
</evidence>
<dbReference type="PANTHER" id="PTHR10556:SF27">
    <property type="entry name" value="TRANS-2,3-ENOYL-COA REDUCTASE-LIKE"/>
    <property type="match status" value="1"/>
</dbReference>
<dbReference type="FunFam" id="3.10.20.90:FF:000131">
    <property type="entry name" value="trans-2,3-enoyl-CoA reductase-like"/>
    <property type="match status" value="1"/>
</dbReference>
<keyword evidence="8 11" id="KW-0472">Membrane</keyword>
<keyword evidence="15" id="KW-1185">Reference proteome</keyword>
<keyword evidence="4 11" id="KW-0812">Transmembrane</keyword>
<dbReference type="InterPro" id="IPR049127">
    <property type="entry name" value="TECR-like_N"/>
</dbReference>
<dbReference type="AlphaFoldDB" id="A0A5F9DIH3"/>
<evidence type="ECO:0000256" key="6">
    <source>
        <dbReference type="ARBA" id="ARBA00022989"/>
    </source>
</evidence>
<evidence type="ECO:0000259" key="12">
    <source>
        <dbReference type="Pfam" id="PF02544"/>
    </source>
</evidence>
<dbReference type="Ensembl" id="ENSOCUT00000043757.1">
    <property type="protein sequence ID" value="ENSOCUP00000045188.1"/>
    <property type="gene ID" value="ENSOCUG00000014558.4"/>
</dbReference>
<organism evidence="14 15">
    <name type="scientific">Oryctolagus cuniculus</name>
    <name type="common">Rabbit</name>
    <dbReference type="NCBI Taxonomy" id="9986"/>
    <lineage>
        <taxon>Eukaryota</taxon>
        <taxon>Metazoa</taxon>
        <taxon>Chordata</taxon>
        <taxon>Craniata</taxon>
        <taxon>Vertebrata</taxon>
        <taxon>Euteleostomi</taxon>
        <taxon>Mammalia</taxon>
        <taxon>Eutheria</taxon>
        <taxon>Euarchontoglires</taxon>
        <taxon>Glires</taxon>
        <taxon>Lagomorpha</taxon>
        <taxon>Leporidae</taxon>
        <taxon>Oryctolagus</taxon>
    </lineage>
</organism>
<dbReference type="InterPro" id="IPR047822">
    <property type="entry name" value="TECRL_Ubl"/>
</dbReference>
<dbReference type="Gene3D" id="3.10.20.90">
    <property type="entry name" value="Phosphatidylinositol 3-kinase Catalytic Subunit, Chain A, domain 1"/>
    <property type="match status" value="1"/>
</dbReference>
<keyword evidence="5" id="KW-0256">Endoplasmic reticulum</keyword>
<comment type="subcellular location">
    <subcellularLocation>
        <location evidence="2">Endoplasmic reticulum</location>
    </subcellularLocation>
    <subcellularLocation>
        <location evidence="1">Membrane</location>
        <topology evidence="1">Multi-pass membrane protein</topology>
    </subcellularLocation>
</comment>
<reference evidence="14 15" key="1">
    <citation type="journal article" date="2011" name="Nature">
        <title>A high-resolution map of human evolutionary constraint using 29 mammals.</title>
        <authorList>
            <person name="Lindblad-Toh K."/>
            <person name="Garber M."/>
            <person name="Zuk O."/>
            <person name="Lin M.F."/>
            <person name="Parker B.J."/>
            <person name="Washietl S."/>
            <person name="Kheradpour P."/>
            <person name="Ernst J."/>
            <person name="Jordan G."/>
            <person name="Mauceli E."/>
            <person name="Ward L.D."/>
            <person name="Lowe C.B."/>
            <person name="Holloway A.K."/>
            <person name="Clamp M."/>
            <person name="Gnerre S."/>
            <person name="Alfoldi J."/>
            <person name="Beal K."/>
            <person name="Chang J."/>
            <person name="Clawson H."/>
            <person name="Cuff J."/>
            <person name="Di Palma F."/>
            <person name="Fitzgerald S."/>
            <person name="Flicek P."/>
            <person name="Guttman M."/>
            <person name="Hubisz M.J."/>
            <person name="Jaffe D.B."/>
            <person name="Jungreis I."/>
            <person name="Kent W.J."/>
            <person name="Kostka D."/>
            <person name="Lara M."/>
            <person name="Martins A.L."/>
            <person name="Massingham T."/>
            <person name="Moltke I."/>
            <person name="Raney B.J."/>
            <person name="Rasmussen M.D."/>
            <person name="Robinson J."/>
            <person name="Stark A."/>
            <person name="Vilella A.J."/>
            <person name="Wen J."/>
            <person name="Xie X."/>
            <person name="Zody M.C."/>
            <person name="Baldwin J."/>
            <person name="Bloom T."/>
            <person name="Chin C.W."/>
            <person name="Heiman D."/>
            <person name="Nicol R."/>
            <person name="Nusbaum C."/>
            <person name="Young S."/>
            <person name="Wilkinson J."/>
            <person name="Worley K.C."/>
            <person name="Kovar C.L."/>
            <person name="Muzny D.M."/>
            <person name="Gibbs R.A."/>
            <person name="Cree A."/>
            <person name="Dihn H.H."/>
            <person name="Fowler G."/>
            <person name="Jhangiani S."/>
            <person name="Joshi V."/>
            <person name="Lee S."/>
            <person name="Lewis L.R."/>
            <person name="Nazareth L.V."/>
            <person name="Okwuonu G."/>
            <person name="Santibanez J."/>
            <person name="Warren W.C."/>
            <person name="Mardis E.R."/>
            <person name="Weinstock G.M."/>
            <person name="Wilson R.K."/>
            <person name="Delehaunty K."/>
            <person name="Dooling D."/>
            <person name="Fronik C."/>
            <person name="Fulton L."/>
            <person name="Fulton B."/>
            <person name="Graves T."/>
            <person name="Minx P."/>
            <person name="Sodergren E."/>
            <person name="Birney E."/>
            <person name="Margulies E.H."/>
            <person name="Herrero J."/>
            <person name="Green E.D."/>
            <person name="Haussler D."/>
            <person name="Siepel A."/>
            <person name="Goldman N."/>
            <person name="Pollard K.S."/>
            <person name="Pedersen J.S."/>
            <person name="Lander E.S."/>
            <person name="Kellis M."/>
        </authorList>
    </citation>
    <scope>NUCLEOTIDE SEQUENCE [LARGE SCALE GENOMIC DNA]</scope>
    <source>
        <strain evidence="14 15">Thorbecke inbred</strain>
    </source>
</reference>
<evidence type="ECO:0000256" key="8">
    <source>
        <dbReference type="ARBA" id="ARBA00023136"/>
    </source>
</evidence>
<keyword evidence="7" id="KW-0560">Oxidoreductase</keyword>
<evidence type="ECO:0000256" key="11">
    <source>
        <dbReference type="SAM" id="Phobius"/>
    </source>
</evidence>
<evidence type="ECO:0000256" key="9">
    <source>
        <dbReference type="ARBA" id="ARBA00070012"/>
    </source>
</evidence>
<accession>A0A5F9DIH3</accession>
<feature type="domain" description="TECR-like N-terminal" evidence="13">
    <location>
        <begin position="60"/>
        <end position="136"/>
    </location>
</feature>
<feature type="transmembrane region" description="Helical" evidence="11">
    <location>
        <begin position="141"/>
        <end position="163"/>
    </location>
</feature>
<dbReference type="EMBL" id="AAGW02023280">
    <property type="status" value="NOT_ANNOTATED_CDS"/>
    <property type="molecule type" value="Genomic_DNA"/>
</dbReference>
<dbReference type="GO" id="GO:0005783">
    <property type="term" value="C:endoplasmic reticulum"/>
    <property type="evidence" value="ECO:0007669"/>
    <property type="project" value="UniProtKB-SubCell"/>
</dbReference>
<evidence type="ECO:0000256" key="5">
    <source>
        <dbReference type="ARBA" id="ARBA00022824"/>
    </source>
</evidence>
<dbReference type="PANTHER" id="PTHR10556">
    <property type="entry name" value="3-OXO-5-ALPHA-STEROID 4-DEHYDROGENASE"/>
    <property type="match status" value="1"/>
</dbReference>
<evidence type="ECO:0000256" key="7">
    <source>
        <dbReference type="ARBA" id="ARBA00023002"/>
    </source>
</evidence>
<feature type="domain" description="3-oxo-5-alpha-steroid 4-dehydrogenase C-terminal" evidence="12">
    <location>
        <begin position="331"/>
        <end position="363"/>
    </location>
</feature>
<reference evidence="14" key="2">
    <citation type="submission" date="2025-08" db="UniProtKB">
        <authorList>
            <consortium name="Ensembl"/>
        </authorList>
    </citation>
    <scope>IDENTIFICATION</scope>
    <source>
        <strain evidence="14">Thorbecke</strain>
    </source>
</reference>
<keyword evidence="6 11" id="KW-1133">Transmembrane helix</keyword>
<gene>
    <name evidence="14" type="primary">TECRL</name>
</gene>
<dbReference type="InterPro" id="IPR001104">
    <property type="entry name" value="3-oxo-5_a-steroid_4-DH_C"/>
</dbReference>
<evidence type="ECO:0000256" key="1">
    <source>
        <dbReference type="ARBA" id="ARBA00004141"/>
    </source>
</evidence>
<dbReference type="GeneTree" id="ENSGT00950000182886"/>
<proteinExistence type="inferred from homology"/>
<dbReference type="PROSITE" id="PS50244">
    <property type="entry name" value="S5A_REDUCTASE"/>
    <property type="match status" value="1"/>
</dbReference>
<dbReference type="GO" id="GO:0016020">
    <property type="term" value="C:membrane"/>
    <property type="evidence" value="ECO:0007669"/>
    <property type="project" value="UniProtKB-SubCell"/>
</dbReference>
<dbReference type="STRING" id="9986.ENSOCUP00000045188"/>
<evidence type="ECO:0000256" key="3">
    <source>
        <dbReference type="ARBA" id="ARBA00007742"/>
    </source>
</evidence>
<reference evidence="14" key="3">
    <citation type="submission" date="2025-09" db="UniProtKB">
        <authorList>
            <consortium name="Ensembl"/>
        </authorList>
    </citation>
    <scope>IDENTIFICATION</scope>
    <source>
        <strain evidence="14">Thorbecke</strain>
    </source>
</reference>
<evidence type="ECO:0000256" key="10">
    <source>
        <dbReference type="ARBA" id="ARBA00079977"/>
    </source>
</evidence>
<dbReference type="FunCoup" id="A0A5F9DIH3">
    <property type="interactions" value="169"/>
</dbReference>
<evidence type="ECO:0000259" key="13">
    <source>
        <dbReference type="Pfam" id="PF21696"/>
    </source>
</evidence>
<dbReference type="Bgee" id="ENSOCUG00000014558">
    <property type="expression patterns" value="Expressed in heart and 7 other cell types or tissues"/>
</dbReference>
<dbReference type="GO" id="GO:0016627">
    <property type="term" value="F:oxidoreductase activity, acting on the CH-CH group of donors"/>
    <property type="evidence" value="ECO:0007669"/>
    <property type="project" value="InterPro"/>
</dbReference>
<dbReference type="InterPro" id="IPR039357">
    <property type="entry name" value="SRD5A/TECR"/>
</dbReference>
<dbReference type="SMR" id="A0A5F9DIH3"/>
<protein>
    <recommendedName>
        <fullName evidence="9">Trans-2,3-enoyl-CoA reductase-like</fullName>
    </recommendedName>
    <alternativeName>
        <fullName evidence="10">Steroid 5-alpha-reductase 2-like 2 protein</fullName>
    </alternativeName>
</protein>
<dbReference type="GO" id="GO:0042761">
    <property type="term" value="P:very long-chain fatty acid biosynthetic process"/>
    <property type="evidence" value="ECO:0007669"/>
    <property type="project" value="TreeGrafter"/>
</dbReference>
<dbReference type="InParanoid" id="A0A5F9DIH3"/>
<sequence>MFKRHRSLASERKRQLFLQGVTRSILKNDMRNFHSLSQFILSAGPLRPTPAVKHAKTAHFEIEILDAQTRTQICIVDKVTQASTIHDVKQKFHKACPKWYPSRIGLQLECGGPFLKDYITIESVAASSIVTLYFTDLGQQVGWTTVFLAEYTGPLLLYLLFYLRISYIYDMKECLGRSRHPVVHLACFCHCMHYIRYLLETLFVHKVSAGHTPLKNLIKGCAFYWGFTSWIAYYINHPRYTPPSFGNRQITVSAINFLVCSQKPQLPLHGGTFTHRNSHNADNQCYLVNRAIGIWLSKGICEAGNHFINVMLAHPNHTGNNASFPSPNYNPFTWMFFLVSCPNYTYEIGSWISFTVMTQTLPVLSNGILLRRNCGNNPGHLKLSPCLLASRDYEDPCWTIGEHECVNWSNGIMGILAHTKKLTGLRHMWWKE</sequence>
<comment type="similarity">
    <text evidence="3">Belongs to the steroid 5-alpha reductase family.</text>
</comment>
<evidence type="ECO:0000256" key="2">
    <source>
        <dbReference type="ARBA" id="ARBA00004240"/>
    </source>
</evidence>
<dbReference type="Pfam" id="PF02544">
    <property type="entry name" value="Steroid_dh"/>
    <property type="match status" value="1"/>
</dbReference>